<accession>A0A3N2Q156</accession>
<gene>
    <name evidence="1" type="ORF">SODALDRAFT_376143</name>
</gene>
<dbReference type="Proteomes" id="UP000272025">
    <property type="component" value="Unassembled WGS sequence"/>
</dbReference>
<dbReference type="EMBL" id="ML119052">
    <property type="protein sequence ID" value="ROT40355.1"/>
    <property type="molecule type" value="Genomic_DNA"/>
</dbReference>
<reference evidence="1 2" key="1">
    <citation type="journal article" date="2018" name="Mol. Ecol.">
        <title>The obligate alkalophilic soda-lake fungus Sodiomyces alkalinus has shifted to a protein diet.</title>
        <authorList>
            <person name="Grum-Grzhimaylo A.A."/>
            <person name="Falkoski D.L."/>
            <person name="van den Heuvel J."/>
            <person name="Valero-Jimenez C.A."/>
            <person name="Min B."/>
            <person name="Choi I.G."/>
            <person name="Lipzen A."/>
            <person name="Daum C.G."/>
            <person name="Aanen D.K."/>
            <person name="Tsang A."/>
            <person name="Henrissat B."/>
            <person name="Bilanenko E.N."/>
            <person name="de Vries R.P."/>
            <person name="van Kan J.A.L."/>
            <person name="Grigoriev I.V."/>
            <person name="Debets A.J.M."/>
        </authorList>
    </citation>
    <scope>NUCLEOTIDE SEQUENCE [LARGE SCALE GENOMIC DNA]</scope>
    <source>
        <strain evidence="1 2">F11</strain>
    </source>
</reference>
<proteinExistence type="predicted"/>
<organism evidence="1 2">
    <name type="scientific">Sodiomyces alkalinus (strain CBS 110278 / VKM F-3762 / F11)</name>
    <name type="common">Alkaliphilic filamentous fungus</name>
    <dbReference type="NCBI Taxonomy" id="1314773"/>
    <lineage>
        <taxon>Eukaryota</taxon>
        <taxon>Fungi</taxon>
        <taxon>Dikarya</taxon>
        <taxon>Ascomycota</taxon>
        <taxon>Pezizomycotina</taxon>
        <taxon>Sordariomycetes</taxon>
        <taxon>Hypocreomycetidae</taxon>
        <taxon>Glomerellales</taxon>
        <taxon>Plectosphaerellaceae</taxon>
        <taxon>Sodiomyces</taxon>
    </lineage>
</organism>
<dbReference type="RefSeq" id="XP_028468161.1">
    <property type="nucleotide sequence ID" value="XM_028614789.1"/>
</dbReference>
<dbReference type="AlphaFoldDB" id="A0A3N2Q156"/>
<dbReference type="GeneID" id="39583266"/>
<evidence type="ECO:0000313" key="2">
    <source>
        <dbReference type="Proteomes" id="UP000272025"/>
    </source>
</evidence>
<evidence type="ECO:0000313" key="1">
    <source>
        <dbReference type="EMBL" id="ROT40355.1"/>
    </source>
</evidence>
<sequence>MLRRKDSPSFGFRSTYGVCTEYAIPNDDMSLFYNLSVSMTAVLVLYGRESQLMWWTEYWASPEYTDHASTNLTCDDSFDGPDFVTTNISPTLLCQPFHPFWYPSHLSLAAYFVHDHLAKVPTGLMTLVTSPLQTPTSSICMMTVPVWCAENTHDLVVGNMQEAGWVRYVGWSAITFGNRNRGVESVRGTDRRAIDAEAARENNGRIVPLDHQFSYSVPPSPVLKAPFVHLHF</sequence>
<keyword evidence="2" id="KW-1185">Reference proteome</keyword>
<protein>
    <submittedName>
        <fullName evidence="1">Uncharacterized protein</fullName>
    </submittedName>
</protein>
<name>A0A3N2Q156_SODAK</name>